<dbReference type="Proteomes" id="UP000000588">
    <property type="component" value="Chromosome"/>
</dbReference>
<dbReference type="EnsemblBacteria" id="AAQ65508">
    <property type="protein sequence ID" value="AAQ65508"/>
    <property type="gene ID" value="PG_0289"/>
</dbReference>
<sequence length="346" mass="39315">MYVLPLPSLPERLLRVRVAAQRNKYRQSIFKTRKTSIMGHYRRYKNILEMYLASHKGRRLLNIVYSWGAAVVILGALFKLLHLPMGNEMLFVGMITEFLVFFISGFEKPAMEYHWEEVFPELDSKNPMDRREMEQRREYLREKAKEAAAYAERPSSVRLASASLGTQPQEQPKPATPFQSQLTGILPEEQIQRLSEGIDKLAEAGEQLARIGRTAAAMTESYEQMQADQEGLRLNSQSYIQQMESLSRNISGLNTIYEIQLKGISSQIDTIDRINRGLAHIRDMYDNSVIDSSSFRNENERMARQLTQLNEVYARLLQALTTNVGLPGMPGNFGASNPSSSGSSPL</sequence>
<feature type="domain" description="Gliding motility protein GldL-like N-terminal" evidence="2">
    <location>
        <begin position="64"/>
        <end position="124"/>
    </location>
</feature>
<accession>Q7MXB6</accession>
<dbReference type="Pfam" id="PF22827">
    <property type="entry name" value="GldL_N"/>
    <property type="match status" value="1"/>
</dbReference>
<dbReference type="InterPro" id="IPR019852">
    <property type="entry name" value="Motility-assoc_prot_GldL"/>
</dbReference>
<name>Q7MXB6_PORGI</name>
<dbReference type="EMBL" id="AE015924">
    <property type="protein sequence ID" value="AAQ65508.1"/>
    <property type="molecule type" value="Genomic_DNA"/>
</dbReference>
<evidence type="ECO:0000313" key="3">
    <source>
        <dbReference type="EMBL" id="AAQ65508.1"/>
    </source>
</evidence>
<dbReference type="TCDB" id="2.A.130.1.1">
    <property type="family name" value="the type 9 secretory system (t9ss) family"/>
</dbReference>
<evidence type="ECO:0000256" key="1">
    <source>
        <dbReference type="SAM" id="Phobius"/>
    </source>
</evidence>
<organism evidence="3 4">
    <name type="scientific">Porphyromonas gingivalis (strain ATCC BAA-308 / W83)</name>
    <dbReference type="NCBI Taxonomy" id="242619"/>
    <lineage>
        <taxon>Bacteria</taxon>
        <taxon>Pseudomonadati</taxon>
        <taxon>Bacteroidota</taxon>
        <taxon>Bacteroidia</taxon>
        <taxon>Bacteroidales</taxon>
        <taxon>Porphyromonadaceae</taxon>
        <taxon>Porphyromonas</taxon>
    </lineage>
</organism>
<dbReference type="STRING" id="242619.PG_0289"/>
<keyword evidence="1" id="KW-0812">Transmembrane</keyword>
<keyword evidence="1" id="KW-0472">Membrane</keyword>
<dbReference type="InterPro" id="IPR055087">
    <property type="entry name" value="GldL-like_N"/>
</dbReference>
<dbReference type="NCBIfam" id="TIGR03513">
    <property type="entry name" value="GldL_gliding"/>
    <property type="match status" value="1"/>
</dbReference>
<feature type="transmembrane region" description="Helical" evidence="1">
    <location>
        <begin position="60"/>
        <end position="83"/>
    </location>
</feature>
<dbReference type="eggNOG" id="ENOG502Z8HM">
    <property type="taxonomic scope" value="Bacteria"/>
</dbReference>
<dbReference type="HOGENOM" id="CLU_082721_0_0_10"/>
<evidence type="ECO:0000313" key="4">
    <source>
        <dbReference type="Proteomes" id="UP000000588"/>
    </source>
</evidence>
<proteinExistence type="predicted"/>
<dbReference type="KEGG" id="pgi:PG_0289"/>
<dbReference type="AlphaFoldDB" id="Q7MXB6"/>
<gene>
    <name evidence="3" type="ordered locus">PG_0289</name>
</gene>
<feature type="transmembrane region" description="Helical" evidence="1">
    <location>
        <begin position="89"/>
        <end position="106"/>
    </location>
</feature>
<reference evidence="3 4" key="1">
    <citation type="journal article" date="2003" name="J. Bacteriol.">
        <title>Complete genome sequence of the oral pathogenic bacterium Porphyromonas gingivalis strain W83.</title>
        <authorList>
            <person name="Nelson K."/>
            <person name="Fleishmann R."/>
            <person name="DeBoy R."/>
            <person name="Paulsen I."/>
            <person name="Fouts D."/>
            <person name="Eisen J."/>
            <person name="Daugherty S."/>
            <person name="Dodson R."/>
            <person name="Durkin A."/>
            <person name="Gwinn M."/>
            <person name="Haft D."/>
            <person name="Kolonay J."/>
            <person name="Nelson W."/>
            <person name="White O."/>
            <person name="Mason T."/>
            <person name="Tallon L."/>
            <person name="Gray J."/>
            <person name="Granger D."/>
            <person name="Tettelin H."/>
            <person name="Dong H."/>
            <person name="Galvin J."/>
            <person name="Duncan M."/>
            <person name="Dewhirst F."/>
            <person name="Fraser C."/>
        </authorList>
    </citation>
    <scope>NUCLEOTIDE SEQUENCE [LARGE SCALE GENOMIC DNA]</scope>
    <source>
        <strain evidence="4">ATCC BAA-308 / W83</strain>
    </source>
</reference>
<evidence type="ECO:0000259" key="2">
    <source>
        <dbReference type="Pfam" id="PF22827"/>
    </source>
</evidence>
<keyword evidence="1" id="KW-1133">Transmembrane helix</keyword>
<protein>
    <recommendedName>
        <fullName evidence="2">Gliding motility protein GldL-like N-terminal domain-containing protein</fullName>
    </recommendedName>
</protein>
<keyword evidence="4" id="KW-1185">Reference proteome</keyword>